<dbReference type="EMBL" id="NBIV01000110">
    <property type="protein sequence ID" value="PXF43832.1"/>
    <property type="molecule type" value="Genomic_DNA"/>
</dbReference>
<evidence type="ECO:0000256" key="1">
    <source>
        <dbReference type="SAM" id="Phobius"/>
    </source>
</evidence>
<dbReference type="Pfam" id="PF15786">
    <property type="entry name" value="PET117"/>
    <property type="match status" value="1"/>
</dbReference>
<feature type="transmembrane region" description="Helical" evidence="1">
    <location>
        <begin position="6"/>
        <end position="26"/>
    </location>
</feature>
<evidence type="ECO:0008006" key="4">
    <source>
        <dbReference type="Google" id="ProtNLM"/>
    </source>
</evidence>
<reference evidence="2 3" key="1">
    <citation type="journal article" date="2018" name="Mol. Biol. Evol.">
        <title>Analysis of the draft genome of the red seaweed Gracilariopsis chorda provides insights into genome size evolution in Rhodophyta.</title>
        <authorList>
            <person name="Lee J."/>
            <person name="Yang E.C."/>
            <person name="Graf L."/>
            <person name="Yang J.H."/>
            <person name="Qiu H."/>
            <person name="Zel Zion U."/>
            <person name="Chan C.X."/>
            <person name="Stephens T.G."/>
            <person name="Weber A.P.M."/>
            <person name="Boo G.H."/>
            <person name="Boo S.M."/>
            <person name="Kim K.M."/>
            <person name="Shin Y."/>
            <person name="Jung M."/>
            <person name="Lee S.J."/>
            <person name="Yim H.S."/>
            <person name="Lee J.H."/>
            <person name="Bhattacharya D."/>
            <person name="Yoon H.S."/>
        </authorList>
    </citation>
    <scope>NUCLEOTIDE SEQUENCE [LARGE SCALE GENOMIC DNA]</scope>
    <source>
        <strain evidence="2 3">SKKU-2015</strain>
        <tissue evidence="2">Whole body</tissue>
    </source>
</reference>
<proteinExistence type="predicted"/>
<dbReference type="OrthoDB" id="76305at2759"/>
<keyword evidence="3" id="KW-1185">Reference proteome</keyword>
<gene>
    <name evidence="2" type="ORF">BWQ96_06453</name>
</gene>
<comment type="caution">
    <text evidence="2">The sequence shown here is derived from an EMBL/GenBank/DDBJ whole genome shotgun (WGS) entry which is preliminary data.</text>
</comment>
<organism evidence="2 3">
    <name type="scientific">Gracilariopsis chorda</name>
    <dbReference type="NCBI Taxonomy" id="448386"/>
    <lineage>
        <taxon>Eukaryota</taxon>
        <taxon>Rhodophyta</taxon>
        <taxon>Florideophyceae</taxon>
        <taxon>Rhodymeniophycidae</taxon>
        <taxon>Gracilariales</taxon>
        <taxon>Gracilariaceae</taxon>
        <taxon>Gracilariopsis</taxon>
    </lineage>
</organism>
<dbReference type="AlphaFoldDB" id="A0A2V3IP32"/>
<evidence type="ECO:0000313" key="3">
    <source>
        <dbReference type="Proteomes" id="UP000247409"/>
    </source>
</evidence>
<name>A0A2V3IP32_9FLOR</name>
<dbReference type="Proteomes" id="UP000247409">
    <property type="component" value="Unassembled WGS sequence"/>
</dbReference>
<dbReference type="InterPro" id="IPR031568">
    <property type="entry name" value="Pet117"/>
</dbReference>
<accession>A0A2V3IP32</accession>
<keyword evidence="1" id="KW-0472">Membrane</keyword>
<protein>
    <recommendedName>
        <fullName evidence="4">Protein PET117, mitochondrial</fullName>
    </recommendedName>
</protein>
<keyword evidence="1" id="KW-1133">Transmembrane helix</keyword>
<keyword evidence="1" id="KW-0812">Transmembrane</keyword>
<sequence>MAVSRAFAVLAITCAATLGIIGYVHWDQKKQISRMQAGVLLDAERERHRREVLLKEQEAQQIDQAKQASSDQ</sequence>
<evidence type="ECO:0000313" key="2">
    <source>
        <dbReference type="EMBL" id="PXF43832.1"/>
    </source>
</evidence>